<dbReference type="Proteomes" id="UP000014113">
    <property type="component" value="Unassembled WGS sequence"/>
</dbReference>
<dbReference type="InterPro" id="IPR036397">
    <property type="entry name" value="RNaseH_sf"/>
</dbReference>
<proteinExistence type="predicted"/>
<evidence type="ECO:0000313" key="2">
    <source>
        <dbReference type="EMBL" id="EOW84664.1"/>
    </source>
</evidence>
<dbReference type="PANTHER" id="PTHR47074">
    <property type="entry name" value="BNAC02G40300D PROTEIN"/>
    <property type="match status" value="1"/>
</dbReference>
<dbReference type="EMBL" id="ASWJ01000004">
    <property type="protein sequence ID" value="EOW84664.1"/>
    <property type="molecule type" value="Genomic_DNA"/>
</dbReference>
<dbReference type="OrthoDB" id="7845843at2"/>
<evidence type="ECO:0000313" key="3">
    <source>
        <dbReference type="Proteomes" id="UP000014113"/>
    </source>
</evidence>
<sequence length="136" mass="15315">MIKAYIDAAVKGNTGPAGIGVVLIENGKQEQIKTSLPLDLNNHQAEFEALIFLLDELLKRKQTNSIIQIYSDSKIVVQTIEKNHTTNGLFTKYLNIINHKLSFFTSCYLQWIPEAKNKGADNLAKQALKSTLKNRR</sequence>
<gene>
    <name evidence="2" type="ORF">I568_01160</name>
</gene>
<dbReference type="PANTHER" id="PTHR47074:SF75">
    <property type="entry name" value="RNASE H TYPE-1 DOMAIN-CONTAINING PROTEIN"/>
    <property type="match status" value="1"/>
</dbReference>
<dbReference type="SUPFAM" id="SSF53098">
    <property type="entry name" value="Ribonuclease H-like"/>
    <property type="match status" value="1"/>
</dbReference>
<dbReference type="InterPro" id="IPR012337">
    <property type="entry name" value="RNaseH-like_sf"/>
</dbReference>
<dbReference type="eggNOG" id="COG0328">
    <property type="taxonomic scope" value="Bacteria"/>
</dbReference>
<accession>S1NUS1</accession>
<feature type="domain" description="RNase H type-1" evidence="1">
    <location>
        <begin position="1"/>
        <end position="133"/>
    </location>
</feature>
<dbReference type="InterPro" id="IPR052929">
    <property type="entry name" value="RNase_H-like_EbsB-rel"/>
</dbReference>
<organism evidence="2 3">
    <name type="scientific">Enterococcus columbae DSM 7374 = ATCC 51263</name>
    <dbReference type="NCBI Taxonomy" id="1121865"/>
    <lineage>
        <taxon>Bacteria</taxon>
        <taxon>Bacillati</taxon>
        <taxon>Bacillota</taxon>
        <taxon>Bacilli</taxon>
        <taxon>Lactobacillales</taxon>
        <taxon>Enterococcaceae</taxon>
        <taxon>Enterococcus</taxon>
    </lineage>
</organism>
<reference evidence="2 3" key="1">
    <citation type="submission" date="2013-03" db="EMBL/GenBank/DDBJ databases">
        <title>The Genome Sequence of Enterococcus columbae ATCC_51263 (PacBio/Illumina hybrid assembly).</title>
        <authorList>
            <consortium name="The Broad Institute Genomics Platform"/>
            <consortium name="The Broad Institute Genome Sequencing Center for Infectious Disease"/>
            <person name="Earl A."/>
            <person name="Russ C."/>
            <person name="Gilmore M."/>
            <person name="Surin D."/>
            <person name="Walker B."/>
            <person name="Young S."/>
            <person name="Zeng Q."/>
            <person name="Gargeya S."/>
            <person name="Fitzgerald M."/>
            <person name="Haas B."/>
            <person name="Abouelleil A."/>
            <person name="Allen A.W."/>
            <person name="Alvarado L."/>
            <person name="Arachchi H.M."/>
            <person name="Berlin A.M."/>
            <person name="Chapman S.B."/>
            <person name="Gainer-Dewar J."/>
            <person name="Goldberg J."/>
            <person name="Griggs A."/>
            <person name="Gujja S."/>
            <person name="Hansen M."/>
            <person name="Howarth C."/>
            <person name="Imamovic A."/>
            <person name="Ireland A."/>
            <person name="Larimer J."/>
            <person name="McCowan C."/>
            <person name="Murphy C."/>
            <person name="Pearson M."/>
            <person name="Poon T.W."/>
            <person name="Priest M."/>
            <person name="Roberts A."/>
            <person name="Saif S."/>
            <person name="Shea T."/>
            <person name="Sisk P."/>
            <person name="Sykes S."/>
            <person name="Wortman J."/>
            <person name="Nusbaum C."/>
            <person name="Birren B."/>
        </authorList>
    </citation>
    <scope>NUCLEOTIDE SEQUENCE [LARGE SCALE GENOMIC DNA]</scope>
    <source>
        <strain evidence="2 3">ATCC 51263</strain>
    </source>
</reference>
<dbReference type="CDD" id="cd09279">
    <property type="entry name" value="RNase_HI_like"/>
    <property type="match status" value="1"/>
</dbReference>
<dbReference type="InterPro" id="IPR002156">
    <property type="entry name" value="RNaseH_domain"/>
</dbReference>
<protein>
    <recommendedName>
        <fullName evidence="1">RNase H type-1 domain-containing protein</fullName>
    </recommendedName>
</protein>
<dbReference type="STRING" id="1121865.OMW_00562"/>
<dbReference type="RefSeq" id="WP_016182725.1">
    <property type="nucleotide sequence ID" value="NZ_JXKI01000014.1"/>
</dbReference>
<name>S1NUS1_9ENTE</name>
<dbReference type="PATRIC" id="fig|1121865.3.peg.556"/>
<dbReference type="Pfam" id="PF13456">
    <property type="entry name" value="RVT_3"/>
    <property type="match status" value="1"/>
</dbReference>
<dbReference type="PROSITE" id="PS50879">
    <property type="entry name" value="RNASE_H_1"/>
    <property type="match status" value="1"/>
</dbReference>
<evidence type="ECO:0000259" key="1">
    <source>
        <dbReference type="PROSITE" id="PS50879"/>
    </source>
</evidence>
<dbReference type="GO" id="GO:0004523">
    <property type="term" value="F:RNA-DNA hybrid ribonuclease activity"/>
    <property type="evidence" value="ECO:0007669"/>
    <property type="project" value="InterPro"/>
</dbReference>
<dbReference type="AlphaFoldDB" id="S1NUS1"/>
<keyword evidence="3" id="KW-1185">Reference proteome</keyword>
<dbReference type="GO" id="GO:0003676">
    <property type="term" value="F:nucleic acid binding"/>
    <property type="evidence" value="ECO:0007669"/>
    <property type="project" value="InterPro"/>
</dbReference>
<comment type="caution">
    <text evidence="2">The sequence shown here is derived from an EMBL/GenBank/DDBJ whole genome shotgun (WGS) entry which is preliminary data.</text>
</comment>
<dbReference type="Gene3D" id="3.30.420.10">
    <property type="entry name" value="Ribonuclease H-like superfamily/Ribonuclease H"/>
    <property type="match status" value="1"/>
</dbReference>